<dbReference type="GO" id="GO:0016020">
    <property type="term" value="C:membrane"/>
    <property type="evidence" value="ECO:0007669"/>
    <property type="project" value="TreeGrafter"/>
</dbReference>
<name>A0AAW2I6C4_9NEOP</name>
<proteinExistence type="predicted"/>
<evidence type="ECO:0000313" key="3">
    <source>
        <dbReference type="EMBL" id="KAL0277516.1"/>
    </source>
</evidence>
<keyword evidence="2" id="KW-0732">Signal</keyword>
<feature type="transmembrane region" description="Helical" evidence="1">
    <location>
        <begin position="160"/>
        <end position="185"/>
    </location>
</feature>
<organism evidence="3">
    <name type="scientific">Menopon gallinae</name>
    <name type="common">poultry shaft louse</name>
    <dbReference type="NCBI Taxonomy" id="328185"/>
    <lineage>
        <taxon>Eukaryota</taxon>
        <taxon>Metazoa</taxon>
        <taxon>Ecdysozoa</taxon>
        <taxon>Arthropoda</taxon>
        <taxon>Hexapoda</taxon>
        <taxon>Insecta</taxon>
        <taxon>Pterygota</taxon>
        <taxon>Neoptera</taxon>
        <taxon>Paraneoptera</taxon>
        <taxon>Psocodea</taxon>
        <taxon>Troctomorpha</taxon>
        <taxon>Phthiraptera</taxon>
        <taxon>Amblycera</taxon>
        <taxon>Menoponidae</taxon>
        <taxon>Menopon</taxon>
    </lineage>
</organism>
<reference evidence="3" key="1">
    <citation type="journal article" date="2024" name="Gigascience">
        <title>Chromosome-level genome of the poultry shaft louse Menopon gallinae provides insight into the host-switching and adaptive evolution of parasitic lice.</title>
        <authorList>
            <person name="Xu Y."/>
            <person name="Ma L."/>
            <person name="Liu S."/>
            <person name="Liang Y."/>
            <person name="Liu Q."/>
            <person name="He Z."/>
            <person name="Tian L."/>
            <person name="Duan Y."/>
            <person name="Cai W."/>
            <person name="Li H."/>
            <person name="Song F."/>
        </authorList>
    </citation>
    <scope>NUCLEOTIDE SEQUENCE</scope>
    <source>
        <strain evidence="3">Cailab_2023a</strain>
    </source>
</reference>
<accession>A0AAW2I6C4</accession>
<dbReference type="Pfam" id="PF07898">
    <property type="entry name" value="DUF1676"/>
    <property type="match status" value="1"/>
</dbReference>
<evidence type="ECO:0000256" key="1">
    <source>
        <dbReference type="SAM" id="Phobius"/>
    </source>
</evidence>
<dbReference type="PANTHER" id="PTHR21879:SF1">
    <property type="entry name" value="FI01546P"/>
    <property type="match status" value="1"/>
</dbReference>
<protein>
    <recommendedName>
        <fullName evidence="4">Osiris 9</fullName>
    </recommendedName>
</protein>
<feature type="chain" id="PRO_5043766549" description="Osiris 9" evidence="2">
    <location>
        <begin position="17"/>
        <end position="253"/>
    </location>
</feature>
<dbReference type="EMBL" id="JARGDH010000002">
    <property type="protein sequence ID" value="KAL0277516.1"/>
    <property type="molecule type" value="Genomic_DNA"/>
</dbReference>
<evidence type="ECO:0000256" key="2">
    <source>
        <dbReference type="SAM" id="SignalP"/>
    </source>
</evidence>
<comment type="caution">
    <text evidence="3">The sequence shown here is derived from an EMBL/GenBank/DDBJ whole genome shotgun (WGS) entry which is preliminary data.</text>
</comment>
<feature type="transmembrane region" description="Helical" evidence="1">
    <location>
        <begin position="192"/>
        <end position="210"/>
    </location>
</feature>
<feature type="signal peptide" evidence="2">
    <location>
        <begin position="1"/>
        <end position="16"/>
    </location>
</feature>
<dbReference type="InterPro" id="IPR012464">
    <property type="entry name" value="DUF1676"/>
</dbReference>
<keyword evidence="1" id="KW-1133">Transmembrane helix</keyword>
<evidence type="ECO:0008006" key="4">
    <source>
        <dbReference type="Google" id="ProtNLM"/>
    </source>
</evidence>
<dbReference type="AlphaFoldDB" id="A0AAW2I6C4"/>
<sequence length="253" mass="27891">MRAFVIVLGLISASLAYPASESQPQGSFLEDGIEGAYRFIKDCGDRDVSVCLKMRALTFVDRALRKAEINIADGVSLVRNENAQESIRSLGARALSEAELDNTLPQDEEEKDSQIESLLVDRIARFFQSHTLQFKVPDSSIAEVRKSLDEARGKKKKLKMLLPLLLLLKLKAAAIIPLALGGLALLAFKALIVSKIALVLAAVVALQKLFNKNNHSSYEVVAHPVHHEEHDHGHYGRSFPSAQDLAYRGQKPE</sequence>
<dbReference type="PANTHER" id="PTHR21879">
    <property type="entry name" value="FI03362P-RELATED-RELATED"/>
    <property type="match status" value="1"/>
</dbReference>
<keyword evidence="1" id="KW-0472">Membrane</keyword>
<keyword evidence="1" id="KW-0812">Transmembrane</keyword>
<gene>
    <name evidence="3" type="ORF">PYX00_004767</name>
</gene>